<dbReference type="RefSeq" id="WP_011143879.1">
    <property type="nucleotide sequence ID" value="NC_005125.1"/>
</dbReference>
<evidence type="ECO:0000313" key="1">
    <source>
        <dbReference type="EMBL" id="BAC91832.1"/>
    </source>
</evidence>
<dbReference type="EnsemblBacteria" id="BAC91832">
    <property type="protein sequence ID" value="BAC91832"/>
    <property type="gene ID" value="BAC91832"/>
</dbReference>
<sequence>MTPKERKEIERVMRDARAQIRELLYTADQCDQRGFTDGAAQRFRALATTLQGAIARLQADLDADHVATAMPPESGV</sequence>
<keyword evidence="2" id="KW-1185">Reference proteome</keyword>
<dbReference type="AlphaFoldDB" id="Q7NEI8"/>
<dbReference type="HOGENOM" id="CLU_2649339_0_0_3"/>
<name>Q7NEI8_GLOVI</name>
<reference evidence="1 2" key="1">
    <citation type="journal article" date="2003" name="DNA Res.">
        <title>Complete genome structure of Gloeobacter violaceus PCC 7421, a cyanobacterium that lacks thylakoids.</title>
        <authorList>
            <person name="Nakamura Y."/>
            <person name="Kaneko T."/>
            <person name="Sato S."/>
            <person name="Mimuro M."/>
            <person name="Miyashita H."/>
            <person name="Tsuchiya T."/>
            <person name="Sasamoto S."/>
            <person name="Watanabe A."/>
            <person name="Kawashima K."/>
            <person name="Kishida Y."/>
            <person name="Kiyokawa C."/>
            <person name="Kohara M."/>
            <person name="Matsumoto M."/>
            <person name="Matsuno A."/>
            <person name="Nakazaki N."/>
            <person name="Shimpo S."/>
            <person name="Takeuchi C."/>
            <person name="Yamada M."/>
            <person name="Tabata S."/>
        </authorList>
    </citation>
    <scope>NUCLEOTIDE SEQUENCE [LARGE SCALE GENOMIC DNA]</scope>
    <source>
        <strain evidence="2">ATCC 29082 / PCC 7421</strain>
    </source>
</reference>
<dbReference type="InParanoid" id="Q7NEI8"/>
<dbReference type="KEGG" id="gvi:gsr3891"/>
<reference evidence="1 2" key="2">
    <citation type="journal article" date="2003" name="DNA Res.">
        <title>Complete genome structure of Gloeobacter violaceus PCC 7421, a cyanobacterium that lacks thylakoids (supplement).</title>
        <authorList>
            <person name="Nakamura Y."/>
            <person name="Kaneko T."/>
            <person name="Sato S."/>
            <person name="Mimuro M."/>
            <person name="Miyashita H."/>
            <person name="Tsuchiya T."/>
            <person name="Sasamoto S."/>
            <person name="Watanabe A."/>
            <person name="Kawashima K."/>
            <person name="Kishida Y."/>
            <person name="Kiyokawa C."/>
            <person name="Kohara M."/>
            <person name="Matsumoto M."/>
            <person name="Matsuno A."/>
            <person name="Nakazaki N."/>
            <person name="Shimpo S."/>
            <person name="Takeuchi C."/>
            <person name="Yamada M."/>
            <person name="Tabata S."/>
        </authorList>
    </citation>
    <scope>NUCLEOTIDE SEQUENCE [LARGE SCALE GENOMIC DNA]</scope>
    <source>
        <strain evidence="2">ATCC 29082 / PCC 7421</strain>
    </source>
</reference>
<organism evidence="1 2">
    <name type="scientific">Gloeobacter violaceus (strain ATCC 29082 / PCC 7421)</name>
    <dbReference type="NCBI Taxonomy" id="251221"/>
    <lineage>
        <taxon>Bacteria</taxon>
        <taxon>Bacillati</taxon>
        <taxon>Cyanobacteriota</taxon>
        <taxon>Cyanophyceae</taxon>
        <taxon>Gloeobacterales</taxon>
        <taxon>Gloeobacteraceae</taxon>
        <taxon>Gloeobacter</taxon>
    </lineage>
</organism>
<accession>Q7NEI8</accession>
<gene>
    <name evidence="1" type="ordered locus">gsr3891</name>
</gene>
<protein>
    <submittedName>
        <fullName evidence="1">Gsr3891 protein</fullName>
    </submittedName>
</protein>
<dbReference type="STRING" id="251221.gene:10761408"/>
<evidence type="ECO:0000313" key="2">
    <source>
        <dbReference type="Proteomes" id="UP000000557"/>
    </source>
</evidence>
<proteinExistence type="predicted"/>
<dbReference type="EMBL" id="BA000045">
    <property type="protein sequence ID" value="BAC91832.1"/>
    <property type="molecule type" value="Genomic_DNA"/>
</dbReference>
<dbReference type="Proteomes" id="UP000000557">
    <property type="component" value="Chromosome"/>
</dbReference>